<gene>
    <name evidence="2" type="ORF">GCM10009409_38510</name>
</gene>
<dbReference type="PANTHER" id="PTHR33678">
    <property type="entry name" value="BLL1576 PROTEIN"/>
    <property type="match status" value="1"/>
</dbReference>
<organism evidence="2 3">
    <name type="scientific">Shewanella saliphila</name>
    <dbReference type="NCBI Taxonomy" id="2282698"/>
    <lineage>
        <taxon>Bacteria</taxon>
        <taxon>Pseudomonadati</taxon>
        <taxon>Pseudomonadota</taxon>
        <taxon>Gammaproteobacteria</taxon>
        <taxon>Alteromonadales</taxon>
        <taxon>Shewanellaceae</taxon>
        <taxon>Shewanella</taxon>
    </lineage>
</organism>
<dbReference type="InterPro" id="IPR052344">
    <property type="entry name" value="Transposase-related"/>
</dbReference>
<proteinExistence type="predicted"/>
<comment type="caution">
    <text evidence="2">The sequence shown here is derived from an EMBL/GenBank/DDBJ whole genome shotgun (WGS) entry which is preliminary data.</text>
</comment>
<protein>
    <recommendedName>
        <fullName evidence="1">Transposase IS66 central domain-containing protein</fullName>
    </recommendedName>
</protein>
<dbReference type="Pfam" id="PF03050">
    <property type="entry name" value="DDE_Tnp_IS66"/>
    <property type="match status" value="1"/>
</dbReference>
<accession>A0ABQ2QC58</accession>
<name>A0ABQ2QC58_9GAMM</name>
<reference evidence="3" key="1">
    <citation type="journal article" date="2019" name="Int. J. Syst. Evol. Microbiol.">
        <title>The Global Catalogue of Microorganisms (GCM) 10K type strain sequencing project: providing services to taxonomists for standard genome sequencing and annotation.</title>
        <authorList>
            <consortium name="The Broad Institute Genomics Platform"/>
            <consortium name="The Broad Institute Genome Sequencing Center for Infectious Disease"/>
            <person name="Wu L."/>
            <person name="Ma J."/>
        </authorList>
    </citation>
    <scope>NUCLEOTIDE SEQUENCE [LARGE SCALE GENOMIC DNA]</scope>
    <source>
        <strain evidence="3">JCM 32304</strain>
    </source>
</reference>
<evidence type="ECO:0000313" key="2">
    <source>
        <dbReference type="EMBL" id="GGP70167.1"/>
    </source>
</evidence>
<sequence length="76" mass="8749">MNALPLYRQVDILNHSGIDISRGTLVNWCLQLDDKVQAIIDAMKDKLPERKLICADETTVQSLREEDRKAETKSYM</sequence>
<feature type="domain" description="Transposase IS66 central" evidence="1">
    <location>
        <begin position="2"/>
        <end position="76"/>
    </location>
</feature>
<evidence type="ECO:0000259" key="1">
    <source>
        <dbReference type="Pfam" id="PF03050"/>
    </source>
</evidence>
<dbReference type="PANTHER" id="PTHR33678:SF1">
    <property type="entry name" value="BLL1576 PROTEIN"/>
    <property type="match status" value="1"/>
</dbReference>
<dbReference type="InterPro" id="IPR004291">
    <property type="entry name" value="Transposase_IS66_central"/>
</dbReference>
<evidence type="ECO:0000313" key="3">
    <source>
        <dbReference type="Proteomes" id="UP000654367"/>
    </source>
</evidence>
<dbReference type="EMBL" id="BMQV01000072">
    <property type="protein sequence ID" value="GGP70167.1"/>
    <property type="molecule type" value="Genomic_DNA"/>
</dbReference>
<dbReference type="Proteomes" id="UP000654367">
    <property type="component" value="Unassembled WGS sequence"/>
</dbReference>
<keyword evidence="3" id="KW-1185">Reference proteome</keyword>